<keyword evidence="5" id="KW-0862">Zinc</keyword>
<sequence length="457" mass="50692">MGRSKPSNIPCQICGDKSFGRHYGLWTCDGCSCFFKRSIRRCITYTCISGDGNCPVDKSRRNWCPACRLKKCFALDMNVEAVQNERGPRKKKEKKSVDQPLKQWSNPCAKGQADQKFAYQNRIKKQELLTLALLKASQSPVIAFLSAQDKREMLSKHWHLFAALQCLVRAEQISFANKQLCSLINTVLTHLRPTNKMDAEEARILGCMLFSKLAGKEDPNAAKFTNEACERYDSWYKCVEWLCGSFRSDDIAVLTKYSAYQNPCLDYKLTLTPAPTRIEPIATDLPASSSITTTASGLSTKETTFAKVTSTTGEASKDPITTTIFINSSNKSHTAGRLPISSSVLATSTAIAFCGNITATGYLHVNKDGECLKIFQIGRKDKMKTSCGVISEIGTCCENIIKIGIRPTPNPLSIFVIMFFPTKADLLKLINDTKSTMICADETNQICKNIENEKSCS</sequence>
<keyword evidence="4" id="KW-0863">Zinc-finger</keyword>
<evidence type="ECO:0000256" key="9">
    <source>
        <dbReference type="ARBA" id="ARBA00023170"/>
    </source>
</evidence>
<dbReference type="Gene3D" id="3.30.50.10">
    <property type="entry name" value="Erythroid Transcription Factor GATA-1, subunit A"/>
    <property type="match status" value="1"/>
</dbReference>
<dbReference type="GO" id="GO:0003700">
    <property type="term" value="F:DNA-binding transcription factor activity"/>
    <property type="evidence" value="ECO:0007669"/>
    <property type="project" value="InterPro"/>
</dbReference>
<dbReference type="Proteomes" id="UP000887574">
    <property type="component" value="Unplaced"/>
</dbReference>
<evidence type="ECO:0000313" key="14">
    <source>
        <dbReference type="WBParaSite" id="jg955"/>
    </source>
</evidence>
<dbReference type="SMART" id="SM00399">
    <property type="entry name" value="ZnF_C4"/>
    <property type="match status" value="1"/>
</dbReference>
<evidence type="ECO:0000256" key="7">
    <source>
        <dbReference type="ARBA" id="ARBA00023125"/>
    </source>
</evidence>
<evidence type="ECO:0000256" key="6">
    <source>
        <dbReference type="ARBA" id="ARBA00023015"/>
    </source>
</evidence>
<protein>
    <submittedName>
        <fullName evidence="14">Nuclear receptor domain-containing protein</fullName>
    </submittedName>
</protein>
<dbReference type="GO" id="GO:0043565">
    <property type="term" value="F:sequence-specific DNA binding"/>
    <property type="evidence" value="ECO:0007669"/>
    <property type="project" value="InterPro"/>
</dbReference>
<evidence type="ECO:0000256" key="2">
    <source>
        <dbReference type="ARBA" id="ARBA00005993"/>
    </source>
</evidence>
<evidence type="ECO:0000256" key="1">
    <source>
        <dbReference type="ARBA" id="ARBA00004123"/>
    </source>
</evidence>
<keyword evidence="13" id="KW-1185">Reference proteome</keyword>
<evidence type="ECO:0000256" key="8">
    <source>
        <dbReference type="ARBA" id="ARBA00023163"/>
    </source>
</evidence>
<dbReference type="SUPFAM" id="SSF57716">
    <property type="entry name" value="Glucocorticoid receptor-like (DNA-binding domain)"/>
    <property type="match status" value="1"/>
</dbReference>
<comment type="subcellular location">
    <subcellularLocation>
        <location evidence="1">Nucleus</location>
    </subcellularLocation>
</comment>
<comment type="similarity">
    <text evidence="2">Belongs to the nuclear hormone receptor family.</text>
</comment>
<evidence type="ECO:0000313" key="13">
    <source>
        <dbReference type="Proteomes" id="UP000887574"/>
    </source>
</evidence>
<proteinExistence type="inferred from homology"/>
<dbReference type="PROSITE" id="PS00031">
    <property type="entry name" value="NUCLEAR_REC_DBD_1"/>
    <property type="match status" value="1"/>
</dbReference>
<keyword evidence="8" id="KW-0804">Transcription</keyword>
<dbReference type="InterPro" id="IPR001628">
    <property type="entry name" value="Znf_hrmn_rcpt"/>
</dbReference>
<dbReference type="Pfam" id="PF00105">
    <property type="entry name" value="zf-C4"/>
    <property type="match status" value="1"/>
</dbReference>
<dbReference type="FunFam" id="3.30.50.10:FF:000006">
    <property type="entry name" value="Nuclear receptor subfamily 5 group A member"/>
    <property type="match status" value="1"/>
</dbReference>
<reference evidence="14" key="1">
    <citation type="submission" date="2022-11" db="UniProtKB">
        <authorList>
            <consortium name="WormBaseParasite"/>
        </authorList>
    </citation>
    <scope>IDENTIFICATION</scope>
</reference>
<dbReference type="GO" id="GO:0005634">
    <property type="term" value="C:nucleus"/>
    <property type="evidence" value="ECO:0007669"/>
    <property type="project" value="UniProtKB-SubCell"/>
</dbReference>
<dbReference type="GO" id="GO:0006357">
    <property type="term" value="P:regulation of transcription by RNA polymerase II"/>
    <property type="evidence" value="ECO:0007669"/>
    <property type="project" value="UniProtKB-ARBA"/>
</dbReference>
<name>A0A915ER51_9BILA</name>
<evidence type="ECO:0000256" key="10">
    <source>
        <dbReference type="ARBA" id="ARBA00023242"/>
    </source>
</evidence>
<dbReference type="WBParaSite" id="jg955">
    <property type="protein sequence ID" value="jg955"/>
    <property type="gene ID" value="jg955"/>
</dbReference>
<keyword evidence="10" id="KW-0539">Nucleus</keyword>
<organism evidence="13 14">
    <name type="scientific">Ditylenchus dipsaci</name>
    <dbReference type="NCBI Taxonomy" id="166011"/>
    <lineage>
        <taxon>Eukaryota</taxon>
        <taxon>Metazoa</taxon>
        <taxon>Ecdysozoa</taxon>
        <taxon>Nematoda</taxon>
        <taxon>Chromadorea</taxon>
        <taxon>Rhabditida</taxon>
        <taxon>Tylenchina</taxon>
        <taxon>Tylenchomorpha</taxon>
        <taxon>Sphaerularioidea</taxon>
        <taxon>Anguinidae</taxon>
        <taxon>Anguininae</taxon>
        <taxon>Ditylenchus</taxon>
    </lineage>
</organism>
<evidence type="ECO:0000256" key="5">
    <source>
        <dbReference type="ARBA" id="ARBA00022833"/>
    </source>
</evidence>
<evidence type="ECO:0000256" key="11">
    <source>
        <dbReference type="SAM" id="MobiDB-lite"/>
    </source>
</evidence>
<keyword evidence="9" id="KW-0675">Receptor</keyword>
<keyword evidence="6" id="KW-0805">Transcription regulation</keyword>
<evidence type="ECO:0000256" key="4">
    <source>
        <dbReference type="ARBA" id="ARBA00022771"/>
    </source>
</evidence>
<dbReference type="PROSITE" id="PS51030">
    <property type="entry name" value="NUCLEAR_REC_DBD_2"/>
    <property type="match status" value="1"/>
</dbReference>
<keyword evidence="7" id="KW-0238">DNA-binding</keyword>
<evidence type="ECO:0000259" key="12">
    <source>
        <dbReference type="PROSITE" id="PS51030"/>
    </source>
</evidence>
<feature type="region of interest" description="Disordered" evidence="11">
    <location>
        <begin position="84"/>
        <end position="109"/>
    </location>
</feature>
<keyword evidence="3" id="KW-0479">Metal-binding</keyword>
<feature type="domain" description="Nuclear receptor" evidence="12">
    <location>
        <begin position="8"/>
        <end position="84"/>
    </location>
</feature>
<dbReference type="PANTHER" id="PTHR24083">
    <property type="entry name" value="NUCLEAR HORMONE RECEPTOR"/>
    <property type="match status" value="1"/>
</dbReference>
<dbReference type="PRINTS" id="PR00047">
    <property type="entry name" value="STROIDFINGER"/>
</dbReference>
<dbReference type="AlphaFoldDB" id="A0A915ER51"/>
<dbReference type="InterPro" id="IPR013088">
    <property type="entry name" value="Znf_NHR/GATA"/>
</dbReference>
<dbReference type="GO" id="GO:0008270">
    <property type="term" value="F:zinc ion binding"/>
    <property type="evidence" value="ECO:0007669"/>
    <property type="project" value="UniProtKB-KW"/>
</dbReference>
<evidence type="ECO:0000256" key="3">
    <source>
        <dbReference type="ARBA" id="ARBA00022723"/>
    </source>
</evidence>
<dbReference type="InterPro" id="IPR050274">
    <property type="entry name" value="Nuclear_hormone_rcpt_NR2"/>
</dbReference>
<accession>A0A915ER51</accession>